<protein>
    <submittedName>
        <fullName evidence="1">Uncharacterized protein</fullName>
    </submittedName>
</protein>
<dbReference type="SMART" id="SM00368">
    <property type="entry name" value="LRR_RI"/>
    <property type="match status" value="1"/>
</dbReference>
<evidence type="ECO:0000313" key="2">
    <source>
        <dbReference type="Proteomes" id="UP000694044"/>
    </source>
</evidence>
<keyword evidence="2" id="KW-1185">Reference proteome</keyword>
<dbReference type="AlphaFoldDB" id="A0A8T1VCI5"/>
<dbReference type="Proteomes" id="UP000694044">
    <property type="component" value="Unassembled WGS sequence"/>
</dbReference>
<name>A0A8T1VCI5_9STRA</name>
<reference evidence="1" key="1">
    <citation type="submission" date="2021-02" db="EMBL/GenBank/DDBJ databases">
        <authorList>
            <person name="Palmer J.M."/>
        </authorList>
    </citation>
    <scope>NUCLEOTIDE SEQUENCE</scope>
    <source>
        <strain evidence="1">SCRP734</strain>
    </source>
</reference>
<accession>A0A8T1VCI5</accession>
<dbReference type="OrthoDB" id="120976at2759"/>
<evidence type="ECO:0000313" key="1">
    <source>
        <dbReference type="EMBL" id="KAG7377839.1"/>
    </source>
</evidence>
<proteinExistence type="predicted"/>
<dbReference type="EMBL" id="JAGDFM010000477">
    <property type="protein sequence ID" value="KAG7377839.1"/>
    <property type="molecule type" value="Genomic_DNA"/>
</dbReference>
<gene>
    <name evidence="1" type="ORF">PHYPSEUDO_010916</name>
</gene>
<comment type="caution">
    <text evidence="1">The sequence shown here is derived from an EMBL/GenBank/DDBJ whole genome shotgun (WGS) entry which is preliminary data.</text>
</comment>
<organism evidence="1 2">
    <name type="scientific">Phytophthora pseudosyringae</name>
    <dbReference type="NCBI Taxonomy" id="221518"/>
    <lineage>
        <taxon>Eukaryota</taxon>
        <taxon>Sar</taxon>
        <taxon>Stramenopiles</taxon>
        <taxon>Oomycota</taxon>
        <taxon>Peronosporomycetes</taxon>
        <taxon>Peronosporales</taxon>
        <taxon>Peronosporaceae</taxon>
        <taxon>Phytophthora</taxon>
    </lineage>
</organism>
<sequence>MATLIDLEPFKAEAMPALQDPPASDALGRVQSLQKLCLKAIGRRLQRFCKSDTLLRLHPTLAQTLSTAEKQLICSYDLSRLDVFEAQAFLQTIDKWCTKVERSKRQRHGDWTPKRVDRAMKGFLRYVLLPPAESQLQEPFRELALALGLVAGRKLELRAPTPSVKPRRKWVSGAVECQNDIGEEGTAPSASSPEVIPLDEIVYFRLPVASVGCGIIAEMLQHSSSIVKLRLNNCHITDAGAILLASGIRLATMLELLDVSNEESVYWKGESMDNEIRNNGVRAIALALERNQSVKQVHLQYE</sequence>